<dbReference type="InterPro" id="IPR050178">
    <property type="entry name" value="AspA/AstE_fam"/>
</dbReference>
<evidence type="ECO:0000259" key="7">
    <source>
        <dbReference type="Pfam" id="PF24827"/>
    </source>
</evidence>
<dbReference type="PANTHER" id="PTHR15162">
    <property type="entry name" value="ASPARTOACYLASE"/>
    <property type="match status" value="1"/>
</dbReference>
<dbReference type="EC" id="3.5.1.15" evidence="8"/>
<protein>
    <submittedName>
        <fullName evidence="8">Aspartoacylase</fullName>
        <ecNumber evidence="8">3.5.1.15</ecNumber>
    </submittedName>
</protein>
<dbReference type="InterPro" id="IPR055438">
    <property type="entry name" value="AstE_AspA_cat"/>
</dbReference>
<dbReference type="InterPro" id="IPR007036">
    <property type="entry name" value="Aste_AspA_hybrid_dom"/>
</dbReference>
<evidence type="ECO:0000256" key="2">
    <source>
        <dbReference type="ARBA" id="ARBA00006173"/>
    </source>
</evidence>
<dbReference type="SUPFAM" id="SSF53187">
    <property type="entry name" value="Zn-dependent exopeptidases"/>
    <property type="match status" value="1"/>
</dbReference>
<keyword evidence="3" id="KW-0479">Metal-binding</keyword>
<organism evidence="8 9">
    <name type="scientific">Glaciecola siphonariae</name>
    <dbReference type="NCBI Taxonomy" id="521012"/>
    <lineage>
        <taxon>Bacteria</taxon>
        <taxon>Pseudomonadati</taxon>
        <taxon>Pseudomonadota</taxon>
        <taxon>Gammaproteobacteria</taxon>
        <taxon>Alteromonadales</taxon>
        <taxon>Alteromonadaceae</taxon>
        <taxon>Glaciecola</taxon>
    </lineage>
</organism>
<dbReference type="NCBIfam" id="NF002601">
    <property type="entry name" value="PRK02259.1"/>
    <property type="match status" value="1"/>
</dbReference>
<accession>A0ABV9LUT4</accession>
<dbReference type="Pfam" id="PF24827">
    <property type="entry name" value="AstE_AspA_cat"/>
    <property type="match status" value="1"/>
</dbReference>
<evidence type="ECO:0000256" key="4">
    <source>
        <dbReference type="ARBA" id="ARBA00022801"/>
    </source>
</evidence>
<keyword evidence="5" id="KW-0862">Zinc</keyword>
<dbReference type="PANTHER" id="PTHR15162:SF7">
    <property type="entry name" value="SUCCINYLGLUTAMATE DESUCCINYLASE"/>
    <property type="match status" value="1"/>
</dbReference>
<keyword evidence="9" id="KW-1185">Reference proteome</keyword>
<dbReference type="Pfam" id="PF04952">
    <property type="entry name" value="AstE_AspA_hybrid"/>
    <property type="match status" value="1"/>
</dbReference>
<feature type="domain" description="AstE/AspA barrel-sandwich hybrid" evidence="6">
    <location>
        <begin position="211"/>
        <end position="291"/>
    </location>
</feature>
<evidence type="ECO:0000313" key="9">
    <source>
        <dbReference type="Proteomes" id="UP001595897"/>
    </source>
</evidence>
<sequence length="294" mass="33034">MTIHSILICGGTHGNELSGVYAVRQWKQNSQKLQQLAPSANISFELVNKASVDARTRFIDEDLNRQFDLRKLQAKRAEDGSSHEATLAQSLNEQYGPKPHGNIDLIVDIHNTTSAMGPTLIVLENDHFNQQLARYVKTHMPDAVILVEDHIPYEQHPYFCTLGKRSVMVEVGPQAQGALRADIYLQTLRMTELIVAFIETVNTNTDEQLPPVEAYRLIAEIPYPTDSLGQRSAMNHPNIDGNDFTEVRAGMPCFMDFEGKDILWEGDTVYPHFVGEAAYDKQNLAFATAQKCEF</sequence>
<comment type="caution">
    <text evidence="8">The sequence shown here is derived from an EMBL/GenBank/DDBJ whole genome shotgun (WGS) entry which is preliminary data.</text>
</comment>
<dbReference type="RefSeq" id="WP_382407556.1">
    <property type="nucleotide sequence ID" value="NZ_JBHSGU010000002.1"/>
</dbReference>
<dbReference type="PIRSF" id="PIRSF018001">
    <property type="entry name" value="Aspartoacylase"/>
    <property type="match status" value="1"/>
</dbReference>
<evidence type="ECO:0000259" key="6">
    <source>
        <dbReference type="Pfam" id="PF04952"/>
    </source>
</evidence>
<dbReference type="EMBL" id="JBHSGU010000002">
    <property type="protein sequence ID" value="MFC4700277.1"/>
    <property type="molecule type" value="Genomic_DNA"/>
</dbReference>
<proteinExistence type="inferred from homology"/>
<reference evidence="9" key="1">
    <citation type="journal article" date="2019" name="Int. J. Syst. Evol. Microbiol.">
        <title>The Global Catalogue of Microorganisms (GCM) 10K type strain sequencing project: providing services to taxonomists for standard genome sequencing and annotation.</title>
        <authorList>
            <consortium name="The Broad Institute Genomics Platform"/>
            <consortium name="The Broad Institute Genome Sequencing Center for Infectious Disease"/>
            <person name="Wu L."/>
            <person name="Ma J."/>
        </authorList>
    </citation>
    <scope>NUCLEOTIDE SEQUENCE [LARGE SCALE GENOMIC DNA]</scope>
    <source>
        <strain evidence="9">KACC 12507</strain>
    </source>
</reference>
<dbReference type="GO" id="GO:0019807">
    <property type="term" value="F:aspartoacylase activity"/>
    <property type="evidence" value="ECO:0007669"/>
    <property type="project" value="UniProtKB-EC"/>
</dbReference>
<dbReference type="Gene3D" id="3.40.630.10">
    <property type="entry name" value="Zn peptidases"/>
    <property type="match status" value="1"/>
</dbReference>
<dbReference type="Proteomes" id="UP001595897">
    <property type="component" value="Unassembled WGS sequence"/>
</dbReference>
<evidence type="ECO:0000313" key="8">
    <source>
        <dbReference type="EMBL" id="MFC4700277.1"/>
    </source>
</evidence>
<name>A0ABV9LUT4_9ALTE</name>
<evidence type="ECO:0000256" key="1">
    <source>
        <dbReference type="ARBA" id="ARBA00001947"/>
    </source>
</evidence>
<keyword evidence="4 8" id="KW-0378">Hydrolase</keyword>
<comment type="similarity">
    <text evidence="2">Belongs to the AspA/AstE family. Aspartoacylase subfamily.</text>
</comment>
<gene>
    <name evidence="8" type="ORF">ACFO4O_08930</name>
</gene>
<comment type="cofactor">
    <cofactor evidence="1">
        <name>Zn(2+)</name>
        <dbReference type="ChEBI" id="CHEBI:29105"/>
    </cofactor>
</comment>
<dbReference type="Gene3D" id="2.20.25.160">
    <property type="match status" value="1"/>
</dbReference>
<dbReference type="InterPro" id="IPR016708">
    <property type="entry name" value="Aspartoacylase"/>
</dbReference>
<evidence type="ECO:0000256" key="3">
    <source>
        <dbReference type="ARBA" id="ARBA00022723"/>
    </source>
</evidence>
<feature type="domain" description="Succinylglutamate desuccinylase/Aspartoacylase catalytic" evidence="7">
    <location>
        <begin position="4"/>
        <end position="197"/>
    </location>
</feature>
<evidence type="ECO:0000256" key="5">
    <source>
        <dbReference type="ARBA" id="ARBA00022833"/>
    </source>
</evidence>